<evidence type="ECO:0000313" key="3">
    <source>
        <dbReference type="Proteomes" id="UP001159363"/>
    </source>
</evidence>
<keyword evidence="3" id="KW-1185">Reference proteome</keyword>
<dbReference type="InterPro" id="IPR043502">
    <property type="entry name" value="DNA/RNA_pol_sf"/>
</dbReference>
<gene>
    <name evidence="2" type="ORF">PR048_007983</name>
</gene>
<name>A0ABQ9HVT3_9NEOP</name>
<dbReference type="SUPFAM" id="SSF56672">
    <property type="entry name" value="DNA/RNA polymerases"/>
    <property type="match status" value="1"/>
</dbReference>
<sequence>MAVFRFAIITKPLTELMSLNESFDEVKHKCQECPALVRHDPMRHLYVQTDASEKGMGVVLFKLVDYGVRQIIDYSSSKFGAIERRYDLNAVHVAGVENQMANHLSRSPGCTIACVEKEWEGIPENTTAMTILPATLLLTSVHNAVITGQRSCPIAT</sequence>
<dbReference type="InterPro" id="IPR041577">
    <property type="entry name" value="RT_RNaseH_2"/>
</dbReference>
<proteinExistence type="predicted"/>
<dbReference type="Proteomes" id="UP001159363">
    <property type="component" value="Chromosome 3"/>
</dbReference>
<comment type="caution">
    <text evidence="2">The sequence shown here is derived from an EMBL/GenBank/DDBJ whole genome shotgun (WGS) entry which is preliminary data.</text>
</comment>
<dbReference type="Pfam" id="PF17919">
    <property type="entry name" value="RT_RNaseH_2"/>
    <property type="match status" value="1"/>
</dbReference>
<organism evidence="2 3">
    <name type="scientific">Dryococelus australis</name>
    <dbReference type="NCBI Taxonomy" id="614101"/>
    <lineage>
        <taxon>Eukaryota</taxon>
        <taxon>Metazoa</taxon>
        <taxon>Ecdysozoa</taxon>
        <taxon>Arthropoda</taxon>
        <taxon>Hexapoda</taxon>
        <taxon>Insecta</taxon>
        <taxon>Pterygota</taxon>
        <taxon>Neoptera</taxon>
        <taxon>Polyneoptera</taxon>
        <taxon>Phasmatodea</taxon>
        <taxon>Verophasmatodea</taxon>
        <taxon>Anareolatae</taxon>
        <taxon>Phasmatidae</taxon>
        <taxon>Eurycanthinae</taxon>
        <taxon>Dryococelus</taxon>
    </lineage>
</organism>
<accession>A0ABQ9HVT3</accession>
<protein>
    <recommendedName>
        <fullName evidence="1">Reverse transcriptase/retrotransposon-derived protein RNase H-like domain-containing protein</fullName>
    </recommendedName>
</protein>
<evidence type="ECO:0000259" key="1">
    <source>
        <dbReference type="Pfam" id="PF17919"/>
    </source>
</evidence>
<dbReference type="EMBL" id="JARBHB010000003">
    <property type="protein sequence ID" value="KAJ8888492.1"/>
    <property type="molecule type" value="Genomic_DNA"/>
</dbReference>
<feature type="domain" description="Reverse transcriptase/retrotransposon-derived protein RNase H-like" evidence="1">
    <location>
        <begin position="20"/>
        <end position="88"/>
    </location>
</feature>
<evidence type="ECO:0000313" key="2">
    <source>
        <dbReference type="EMBL" id="KAJ8888492.1"/>
    </source>
</evidence>
<reference evidence="2 3" key="1">
    <citation type="submission" date="2023-02" db="EMBL/GenBank/DDBJ databases">
        <title>LHISI_Scaffold_Assembly.</title>
        <authorList>
            <person name="Stuart O.P."/>
            <person name="Cleave R."/>
            <person name="Magrath M.J.L."/>
            <person name="Mikheyev A.S."/>
        </authorList>
    </citation>
    <scope>NUCLEOTIDE SEQUENCE [LARGE SCALE GENOMIC DNA]</scope>
    <source>
        <strain evidence="2">Daus_M_001</strain>
        <tissue evidence="2">Leg muscle</tissue>
    </source>
</reference>